<feature type="coiled-coil region" evidence="1">
    <location>
        <begin position="197"/>
        <end position="265"/>
    </location>
</feature>
<reference evidence="3 4" key="1">
    <citation type="journal article" date="2013" name="Genome Biol.">
        <title>Draft genome of the mountain pine beetle, Dendroctonus ponderosae Hopkins, a major forest pest.</title>
        <authorList>
            <person name="Keeling C.I."/>
            <person name="Yuen M.M."/>
            <person name="Liao N.Y."/>
            <person name="Docking T.R."/>
            <person name="Chan S.K."/>
            <person name="Taylor G.A."/>
            <person name="Palmquist D.L."/>
            <person name="Jackman S.D."/>
            <person name="Nguyen A."/>
            <person name="Li M."/>
            <person name="Henderson H."/>
            <person name="Janes J.K."/>
            <person name="Zhao Y."/>
            <person name="Pandoh P."/>
            <person name="Moore R."/>
            <person name="Sperling F.A."/>
            <person name="Huber D.P."/>
            <person name="Birol I."/>
            <person name="Jones S.J."/>
            <person name="Bohlmann J."/>
        </authorList>
    </citation>
    <scope>NUCLEOTIDE SEQUENCE</scope>
</reference>
<keyword evidence="1" id="KW-0175">Coiled coil</keyword>
<accession>U4TU28</accession>
<evidence type="ECO:0000313" key="3">
    <source>
        <dbReference type="EMBL" id="ERL84287.1"/>
    </source>
</evidence>
<dbReference type="OrthoDB" id="10666138at2759"/>
<dbReference type="EMBL" id="KB631415">
    <property type="protein sequence ID" value="ERL84287.1"/>
    <property type="molecule type" value="Genomic_DNA"/>
</dbReference>
<name>U4TU28_DENPD</name>
<evidence type="ECO:0000256" key="1">
    <source>
        <dbReference type="SAM" id="Coils"/>
    </source>
</evidence>
<evidence type="ECO:0000313" key="4">
    <source>
        <dbReference type="Proteomes" id="UP000030742"/>
    </source>
</evidence>
<proteinExistence type="predicted"/>
<feature type="chain" id="PRO_5004656068" evidence="2">
    <location>
        <begin position="20"/>
        <end position="359"/>
    </location>
</feature>
<gene>
    <name evidence="3" type="ORF">D910_01686</name>
</gene>
<evidence type="ECO:0000256" key="2">
    <source>
        <dbReference type="SAM" id="SignalP"/>
    </source>
</evidence>
<feature type="signal peptide" evidence="2">
    <location>
        <begin position="1"/>
        <end position="19"/>
    </location>
</feature>
<keyword evidence="2" id="KW-0732">Signal</keyword>
<dbReference type="Proteomes" id="UP000030742">
    <property type="component" value="Unassembled WGS sequence"/>
</dbReference>
<organism evidence="3 4">
    <name type="scientific">Dendroctonus ponderosae</name>
    <name type="common">Mountain pine beetle</name>
    <dbReference type="NCBI Taxonomy" id="77166"/>
    <lineage>
        <taxon>Eukaryota</taxon>
        <taxon>Metazoa</taxon>
        <taxon>Ecdysozoa</taxon>
        <taxon>Arthropoda</taxon>
        <taxon>Hexapoda</taxon>
        <taxon>Insecta</taxon>
        <taxon>Pterygota</taxon>
        <taxon>Neoptera</taxon>
        <taxon>Endopterygota</taxon>
        <taxon>Coleoptera</taxon>
        <taxon>Polyphaga</taxon>
        <taxon>Cucujiformia</taxon>
        <taxon>Curculionidae</taxon>
        <taxon>Scolytinae</taxon>
        <taxon>Dendroctonus</taxon>
    </lineage>
</organism>
<dbReference type="AlphaFoldDB" id="U4TU28"/>
<sequence length="359" mass="40761">MQPILLLAFVAVASCGSLGWRTEGNSFTCSPDYLSALQRVNRLTPAQQSAQLIGREIQQTQNVIQEGLGSDRVIKSDAAQQAAHEVVQQALLARQGQTVEGIQQLEQQQRIAPQNIAQQVTTNEAIDKLQKQLVFQQTVAPVIAATSELGRTLEAAIESQLTIDNVNTQQWGRGRQSDLHSGVFLAKVEQLVDENIIQEIQTEISRQQGQIKQLQQQKILLDQQKQKIQVQLSSVQEDQESRLQLQEVQQQLQRQEEELVNQQLARQLVIQQLQQALFEQQQQLQQDIVGELQSQTWSDRVKRFDRSVGINRFLTLTQRVPSQFRPYGLFESQKSIPWSIYGNSWSRSGTYSPRTTWVA</sequence>
<protein>
    <submittedName>
        <fullName evidence="3">Uncharacterized protein</fullName>
    </submittedName>
</protein>